<name>A0A843X228_COLES</name>
<feature type="non-terminal residue" evidence="2">
    <location>
        <position position="1"/>
    </location>
</feature>
<comment type="caution">
    <text evidence="2">The sequence shown here is derived from an EMBL/GenBank/DDBJ whole genome shotgun (WGS) entry which is preliminary data.</text>
</comment>
<keyword evidence="3" id="KW-1185">Reference proteome</keyword>
<accession>A0A843X228</accession>
<evidence type="ECO:0000256" key="1">
    <source>
        <dbReference type="SAM" id="MobiDB-lite"/>
    </source>
</evidence>
<evidence type="ECO:0000313" key="3">
    <source>
        <dbReference type="Proteomes" id="UP000652761"/>
    </source>
</evidence>
<reference evidence="2" key="1">
    <citation type="submission" date="2017-07" db="EMBL/GenBank/DDBJ databases">
        <title>Taro Niue Genome Assembly and Annotation.</title>
        <authorList>
            <person name="Atibalentja N."/>
            <person name="Keating K."/>
            <person name="Fields C.J."/>
        </authorList>
    </citation>
    <scope>NUCLEOTIDE SEQUENCE</scope>
    <source>
        <strain evidence="2">Niue_2</strain>
        <tissue evidence="2">Leaf</tissue>
    </source>
</reference>
<gene>
    <name evidence="2" type="ORF">Taro_045088</name>
</gene>
<dbReference type="Proteomes" id="UP000652761">
    <property type="component" value="Unassembled WGS sequence"/>
</dbReference>
<sequence length="107" mass="11030">MLETDGPSSALMERMQSTCPGADVSAWRTDEAGAPTREGGRPPQAGREGGQARVAPGDPMAVAVNAGGTPAAPNPSRAQGVLLTLLEGNSPDRTYRNLAISTVWQSN</sequence>
<feature type="region of interest" description="Disordered" evidence="1">
    <location>
        <begin position="1"/>
        <end position="76"/>
    </location>
</feature>
<organism evidence="2 3">
    <name type="scientific">Colocasia esculenta</name>
    <name type="common">Wild taro</name>
    <name type="synonym">Arum esculentum</name>
    <dbReference type="NCBI Taxonomy" id="4460"/>
    <lineage>
        <taxon>Eukaryota</taxon>
        <taxon>Viridiplantae</taxon>
        <taxon>Streptophyta</taxon>
        <taxon>Embryophyta</taxon>
        <taxon>Tracheophyta</taxon>
        <taxon>Spermatophyta</taxon>
        <taxon>Magnoliopsida</taxon>
        <taxon>Liliopsida</taxon>
        <taxon>Araceae</taxon>
        <taxon>Aroideae</taxon>
        <taxon>Colocasieae</taxon>
        <taxon>Colocasia</taxon>
    </lineage>
</organism>
<evidence type="ECO:0000313" key="2">
    <source>
        <dbReference type="EMBL" id="MQM12171.1"/>
    </source>
</evidence>
<proteinExistence type="predicted"/>
<dbReference type="EMBL" id="NMUH01005221">
    <property type="protein sequence ID" value="MQM12171.1"/>
    <property type="molecule type" value="Genomic_DNA"/>
</dbReference>
<protein>
    <submittedName>
        <fullName evidence="2">Uncharacterized protein</fullName>
    </submittedName>
</protein>
<dbReference type="AlphaFoldDB" id="A0A843X228"/>